<name>A0A1M5RW70_9GAMM</name>
<keyword evidence="5 11" id="KW-0732">Signal</keyword>
<evidence type="ECO:0000256" key="4">
    <source>
        <dbReference type="ARBA" id="ARBA00022692"/>
    </source>
</evidence>
<feature type="coiled-coil region" evidence="8">
    <location>
        <begin position="193"/>
        <end position="305"/>
    </location>
</feature>
<dbReference type="Proteomes" id="UP000184268">
    <property type="component" value="Unassembled WGS sequence"/>
</dbReference>
<keyword evidence="18" id="KW-1185">Reference proteome</keyword>
<dbReference type="GO" id="GO:0008381">
    <property type="term" value="F:mechanosensitive monoatomic ion channel activity"/>
    <property type="evidence" value="ECO:0007669"/>
    <property type="project" value="UniProtKB-ARBA"/>
</dbReference>
<evidence type="ECO:0000259" key="13">
    <source>
        <dbReference type="Pfam" id="PF12794"/>
    </source>
</evidence>
<dbReference type="SUPFAM" id="SSF82689">
    <property type="entry name" value="Mechanosensitive channel protein MscS (YggB), C-terminal domain"/>
    <property type="match status" value="1"/>
</dbReference>
<feature type="domain" description="Mechanosensitive ion channel MscS C-terminal" evidence="15">
    <location>
        <begin position="1004"/>
        <end position="1087"/>
    </location>
</feature>
<evidence type="ECO:0000256" key="7">
    <source>
        <dbReference type="ARBA" id="ARBA00023136"/>
    </source>
</evidence>
<accession>A0A1M5RW70</accession>
<feature type="transmembrane region" description="Helical" evidence="10">
    <location>
        <begin position="540"/>
        <end position="561"/>
    </location>
</feature>
<evidence type="ECO:0000256" key="8">
    <source>
        <dbReference type="SAM" id="Coils"/>
    </source>
</evidence>
<sequence>MTLWRSMGLTALLFWLVCWPAAANMPVTEQLKQQLEEVKGAADADPQLVQSYETLLATIDANEKATQANQTLRDFMTAYNGQMSALQQQLDQVPEDPLFGPPPSEEPDDVELALTALDSAEADWRRQLSRNKQAMQQVERLPEVLPGELSDLSRQLRELTPVEPNEATPVPYWQFLANTKKLNLAIEGRQLQLQSYDKKKNALELEQQLLQSQLSAAQTQRERLQGMLSQTKQTVAQDLLRQSSALVGLAPEQDAQAKKTAEQLKRLARELSELVSSNDDQARRRQQLEQQTRQLTSERELIANNIQWLQKSTAFGATLRAKLRALPEQAPNDDLVGQIAQAHVRQFSLRQLPPIVDPRTLVNESEVEADPSEPASEPSGAANRIQGEADNDSVLPWDPEQSAAFWQQAESLQQQLVQQLDEEYEQFIITLTHLQTVREQYHLELTSSLSYLKQQQLWTRSHPPLWQWPEGFNRFTLLGIEQPLLDTLAQLRLQQPRQFALALVAVLAFGFALSRSRQHRRALAALPTIKQSFKPFRAKLFASLTGAVLMALMVVAMSKLLTAFWPQPEPLDIQALLTLAVVITLLMATLFTLGSPGGVLRDHLDWPKDYCNTLQRQAIASGLPSVLLLLAMMLGTLLAGAHGSELVRWLQLAVQALLLVLFLRMVAPRSLERVLPTVLRRPWFLKGLQLVVLTTQAVAFLLTVLGYYYAGLSVTLYLSTTMMVIVLFFIAGQLGRGWLLAEQHELRQQRLREEWLEQQAARQSEEGSAPAEPMPEIDEEQIELDEVNQQSFALLKGALLIGLGAALLGIWGSAVEQVQWFNDVVLWQVIEQTESGATLVNISLRSVLIAIGLLLLTLFAVQNLPGMLELLVLRRLDLQPGSGYAITTILRYLVILTGVMTAFAMVGFQWSKLQWLVAAVGVGLGFGLQEIFANFVSGLIILFERPIRIGDIVTINNLSGTVSRINTRATTIIDWDMKEIVVPNKAFITDQLINWSLTDPMTRVVISVGVAYGSDIDKAEELLHEVARDHPTVLDDPAPQVFFLSFGASSLDFELRLYIPAIESRNFVIHAINKAIDRRFREANIEIAFPQLDLHVRELPKAPPEDKGNAPND</sequence>
<dbReference type="InterPro" id="IPR025692">
    <property type="entry name" value="MscS_IM_dom1"/>
</dbReference>
<keyword evidence="4 10" id="KW-0812">Transmembrane</keyword>
<dbReference type="InterPro" id="IPR011066">
    <property type="entry name" value="MscS_channel_C_sf"/>
</dbReference>
<dbReference type="InterPro" id="IPR006685">
    <property type="entry name" value="MscS_channel_2nd"/>
</dbReference>
<evidence type="ECO:0000256" key="1">
    <source>
        <dbReference type="ARBA" id="ARBA00004651"/>
    </source>
</evidence>
<dbReference type="PANTHER" id="PTHR30347:SF1">
    <property type="entry name" value="MECHANOSENSITIVE CHANNEL MSCK"/>
    <property type="match status" value="1"/>
</dbReference>
<evidence type="ECO:0000256" key="6">
    <source>
        <dbReference type="ARBA" id="ARBA00022989"/>
    </source>
</evidence>
<feature type="transmembrane region" description="Helical" evidence="10">
    <location>
        <begin position="847"/>
        <end position="868"/>
    </location>
</feature>
<evidence type="ECO:0000259" key="14">
    <source>
        <dbReference type="Pfam" id="PF12795"/>
    </source>
</evidence>
<dbReference type="Pfam" id="PF12794">
    <property type="entry name" value="MscS_TM"/>
    <property type="match status" value="1"/>
</dbReference>
<evidence type="ECO:0000256" key="10">
    <source>
        <dbReference type="SAM" id="Phobius"/>
    </source>
</evidence>
<feature type="region of interest" description="Disordered" evidence="9">
    <location>
        <begin position="364"/>
        <end position="384"/>
    </location>
</feature>
<feature type="domain" description="Mechanosensitive ion channel MscS" evidence="12">
    <location>
        <begin position="931"/>
        <end position="996"/>
    </location>
</feature>
<feature type="transmembrane region" description="Helical" evidence="10">
    <location>
        <begin position="916"/>
        <end position="943"/>
    </location>
</feature>
<evidence type="ECO:0000256" key="3">
    <source>
        <dbReference type="ARBA" id="ARBA00022475"/>
    </source>
</evidence>
<protein>
    <submittedName>
        <fullName evidence="17">Potassium efflux system protein</fullName>
    </submittedName>
</protein>
<dbReference type="FunFam" id="1.10.287.1260:FF:000002">
    <property type="entry name" value="Potassium efflux system KefA"/>
    <property type="match status" value="1"/>
</dbReference>
<evidence type="ECO:0000256" key="5">
    <source>
        <dbReference type="ARBA" id="ARBA00022729"/>
    </source>
</evidence>
<feature type="transmembrane region" description="Helical" evidence="10">
    <location>
        <begin position="618"/>
        <end position="640"/>
    </location>
</feature>
<dbReference type="Pfam" id="PF21082">
    <property type="entry name" value="MS_channel_3rd"/>
    <property type="match status" value="1"/>
</dbReference>
<evidence type="ECO:0000259" key="15">
    <source>
        <dbReference type="Pfam" id="PF21082"/>
    </source>
</evidence>
<feature type="chain" id="PRO_5009913573" evidence="11">
    <location>
        <begin position="24"/>
        <end position="1113"/>
    </location>
</feature>
<dbReference type="InterPro" id="IPR049142">
    <property type="entry name" value="MS_channel_1st"/>
</dbReference>
<dbReference type="Gene3D" id="3.30.70.100">
    <property type="match status" value="1"/>
</dbReference>
<feature type="domain" description="Mechanosensitive ion channel MscS porin" evidence="14">
    <location>
        <begin position="34"/>
        <end position="246"/>
    </location>
</feature>
<dbReference type="SUPFAM" id="SSF50182">
    <property type="entry name" value="Sm-like ribonucleoproteins"/>
    <property type="match status" value="1"/>
</dbReference>
<dbReference type="Gene3D" id="2.30.30.60">
    <property type="match status" value="1"/>
</dbReference>
<dbReference type="InterPro" id="IPR006686">
    <property type="entry name" value="MscS_channel_CS"/>
</dbReference>
<dbReference type="RefSeq" id="WP_067659191.1">
    <property type="nucleotide sequence ID" value="NZ_FQXG01000002.1"/>
</dbReference>
<comment type="subcellular location">
    <subcellularLocation>
        <location evidence="1">Cell membrane</location>
        <topology evidence="1">Multi-pass membrane protein</topology>
    </subcellularLocation>
</comment>
<evidence type="ECO:0000313" key="17">
    <source>
        <dbReference type="EMBL" id="SHH30562.1"/>
    </source>
</evidence>
<evidence type="ECO:0000256" key="9">
    <source>
        <dbReference type="SAM" id="MobiDB-lite"/>
    </source>
</evidence>
<dbReference type="SUPFAM" id="SSF82861">
    <property type="entry name" value="Mechanosensitive channel protein MscS (YggB), transmembrane region"/>
    <property type="match status" value="1"/>
</dbReference>
<feature type="transmembrane region" description="Helical" evidence="10">
    <location>
        <begin position="716"/>
        <end position="741"/>
    </location>
</feature>
<comment type="similarity">
    <text evidence="2">Belongs to the MscS (TC 1.A.23) family.</text>
</comment>
<dbReference type="OrthoDB" id="9799209at2"/>
<dbReference type="Gene3D" id="1.10.287.1260">
    <property type="match status" value="1"/>
</dbReference>
<feature type="transmembrane region" description="Helical" evidence="10">
    <location>
        <begin position="646"/>
        <end position="667"/>
    </location>
</feature>
<evidence type="ECO:0000256" key="11">
    <source>
        <dbReference type="SAM" id="SignalP"/>
    </source>
</evidence>
<dbReference type="InterPro" id="IPR052702">
    <property type="entry name" value="MscS-like_channel"/>
</dbReference>
<evidence type="ECO:0000259" key="12">
    <source>
        <dbReference type="Pfam" id="PF00924"/>
    </source>
</evidence>
<dbReference type="Pfam" id="PF00924">
    <property type="entry name" value="MS_channel_2nd"/>
    <property type="match status" value="1"/>
</dbReference>
<feature type="transmembrane region" description="Helical" evidence="10">
    <location>
        <begin position="889"/>
        <end position="910"/>
    </location>
</feature>
<feature type="domain" description="Mechanosensitive ion channel inner membrane" evidence="13">
    <location>
        <begin position="537"/>
        <end position="827"/>
    </location>
</feature>
<dbReference type="EMBL" id="FQXG01000002">
    <property type="protein sequence ID" value="SHH30562.1"/>
    <property type="molecule type" value="Genomic_DNA"/>
</dbReference>
<feature type="transmembrane region" description="Helical" evidence="10">
    <location>
        <begin position="688"/>
        <end position="710"/>
    </location>
</feature>
<dbReference type="InterPro" id="IPR049278">
    <property type="entry name" value="MS_channel_C"/>
</dbReference>
<feature type="transmembrane region" description="Helical" evidence="10">
    <location>
        <begin position="498"/>
        <end position="514"/>
    </location>
</feature>
<keyword evidence="7 10" id="KW-0472">Membrane</keyword>
<keyword evidence="3" id="KW-1003">Cell membrane</keyword>
<feature type="transmembrane region" description="Helical" evidence="10">
    <location>
        <begin position="793"/>
        <end position="814"/>
    </location>
</feature>
<evidence type="ECO:0000259" key="16">
    <source>
        <dbReference type="Pfam" id="PF21088"/>
    </source>
</evidence>
<dbReference type="PROSITE" id="PS01246">
    <property type="entry name" value="UPF0003"/>
    <property type="match status" value="1"/>
</dbReference>
<keyword evidence="6 10" id="KW-1133">Transmembrane helix</keyword>
<proteinExistence type="inferred from homology"/>
<dbReference type="PANTHER" id="PTHR30347">
    <property type="entry name" value="POTASSIUM CHANNEL RELATED"/>
    <property type="match status" value="1"/>
</dbReference>
<dbReference type="AlphaFoldDB" id="A0A1M5RW70"/>
<feature type="signal peptide" evidence="11">
    <location>
        <begin position="1"/>
        <end position="23"/>
    </location>
</feature>
<organism evidence="17 18">
    <name type="scientific">Ferrimonas marina</name>
    <dbReference type="NCBI Taxonomy" id="299255"/>
    <lineage>
        <taxon>Bacteria</taxon>
        <taxon>Pseudomonadati</taxon>
        <taxon>Pseudomonadota</taxon>
        <taxon>Gammaproteobacteria</taxon>
        <taxon>Alteromonadales</taxon>
        <taxon>Ferrimonadaceae</taxon>
        <taxon>Ferrimonas</taxon>
    </lineage>
</organism>
<feature type="transmembrane region" description="Helical" evidence="10">
    <location>
        <begin position="573"/>
        <end position="593"/>
    </location>
</feature>
<dbReference type="Pfam" id="PF21088">
    <property type="entry name" value="MS_channel_1st"/>
    <property type="match status" value="1"/>
</dbReference>
<evidence type="ECO:0000313" key="18">
    <source>
        <dbReference type="Proteomes" id="UP000184268"/>
    </source>
</evidence>
<dbReference type="GO" id="GO:0005886">
    <property type="term" value="C:plasma membrane"/>
    <property type="evidence" value="ECO:0007669"/>
    <property type="project" value="UniProtKB-SubCell"/>
</dbReference>
<evidence type="ECO:0000256" key="2">
    <source>
        <dbReference type="ARBA" id="ARBA00008017"/>
    </source>
</evidence>
<dbReference type="InterPro" id="IPR024393">
    <property type="entry name" value="MscS_porin"/>
</dbReference>
<keyword evidence="8" id="KW-0175">Coiled coil</keyword>
<feature type="domain" description="Mechanosensitive ion channel transmembrane helices 2/3" evidence="16">
    <location>
        <begin position="888"/>
        <end position="929"/>
    </location>
</feature>
<dbReference type="InterPro" id="IPR023408">
    <property type="entry name" value="MscS_beta-dom_sf"/>
</dbReference>
<reference evidence="17 18" key="1">
    <citation type="submission" date="2016-11" db="EMBL/GenBank/DDBJ databases">
        <authorList>
            <person name="Jaros S."/>
            <person name="Januszkiewicz K."/>
            <person name="Wedrychowicz H."/>
        </authorList>
    </citation>
    <scope>NUCLEOTIDE SEQUENCE [LARGE SCALE GENOMIC DNA]</scope>
    <source>
        <strain evidence="17 18">DSM 16917</strain>
    </source>
</reference>
<dbReference type="STRING" id="299255.SAMN02745129_1778"/>
<gene>
    <name evidence="17" type="ORF">SAMN02745129_1778</name>
</gene>
<dbReference type="Pfam" id="PF12795">
    <property type="entry name" value="MscS_porin"/>
    <property type="match status" value="1"/>
</dbReference>
<dbReference type="InterPro" id="IPR010920">
    <property type="entry name" value="LSM_dom_sf"/>
</dbReference>
<dbReference type="InterPro" id="IPR011014">
    <property type="entry name" value="MscS_channel_TM-2"/>
</dbReference>